<dbReference type="SMART" id="SM00822">
    <property type="entry name" value="PKS_KR"/>
    <property type="match status" value="1"/>
</dbReference>
<comment type="similarity">
    <text evidence="1">Belongs to the short-chain dehydrogenases/reductases (SDR) family.</text>
</comment>
<name>A0A380WLV0_AMIAI</name>
<dbReference type="PRINTS" id="PR00081">
    <property type="entry name" value="GDHRDH"/>
</dbReference>
<dbReference type="EMBL" id="UFSM01000001">
    <property type="protein sequence ID" value="SUU89891.1"/>
    <property type="molecule type" value="Genomic_DNA"/>
</dbReference>
<evidence type="ECO:0000313" key="5">
    <source>
        <dbReference type="Proteomes" id="UP000254701"/>
    </source>
</evidence>
<reference evidence="4 5" key="1">
    <citation type="submission" date="2018-06" db="EMBL/GenBank/DDBJ databases">
        <authorList>
            <consortium name="Pathogen Informatics"/>
            <person name="Doyle S."/>
        </authorList>
    </citation>
    <scope>NUCLEOTIDE SEQUENCE [LARGE SCALE GENOMIC DNA]</scope>
    <source>
        <strain evidence="4 5">NCTC10684</strain>
    </source>
</reference>
<dbReference type="RefSeq" id="WP_115731974.1">
    <property type="nucleotide sequence ID" value="NZ_BAAAVY010000002.1"/>
</dbReference>
<organism evidence="4 5">
    <name type="scientific">Aminobacter aminovorans</name>
    <name type="common">Chelatobacter heintzii</name>
    <dbReference type="NCBI Taxonomy" id="83263"/>
    <lineage>
        <taxon>Bacteria</taxon>
        <taxon>Pseudomonadati</taxon>
        <taxon>Pseudomonadota</taxon>
        <taxon>Alphaproteobacteria</taxon>
        <taxon>Hyphomicrobiales</taxon>
        <taxon>Phyllobacteriaceae</taxon>
        <taxon>Aminobacter</taxon>
    </lineage>
</organism>
<dbReference type="PROSITE" id="PS00061">
    <property type="entry name" value="ADH_SHORT"/>
    <property type="match status" value="1"/>
</dbReference>
<dbReference type="AlphaFoldDB" id="A0A380WLV0"/>
<dbReference type="PANTHER" id="PTHR43639:SF1">
    <property type="entry name" value="SHORT-CHAIN DEHYDROGENASE_REDUCTASE FAMILY PROTEIN"/>
    <property type="match status" value="1"/>
</dbReference>
<dbReference type="SUPFAM" id="SSF51735">
    <property type="entry name" value="NAD(P)-binding Rossmann-fold domains"/>
    <property type="match status" value="1"/>
</dbReference>
<evidence type="ECO:0000256" key="1">
    <source>
        <dbReference type="ARBA" id="ARBA00006484"/>
    </source>
</evidence>
<dbReference type="InterPro" id="IPR057326">
    <property type="entry name" value="KR_dom"/>
</dbReference>
<protein>
    <submittedName>
        <fullName evidence="4">Glucose 1-dehydrogenase 2</fullName>
        <ecNumber evidence="4">1.1.1.47</ecNumber>
    </submittedName>
</protein>
<feature type="domain" description="Ketoreductase" evidence="3">
    <location>
        <begin position="15"/>
        <end position="194"/>
    </location>
</feature>
<dbReference type="Gene3D" id="3.40.50.720">
    <property type="entry name" value="NAD(P)-binding Rossmann-like Domain"/>
    <property type="match status" value="1"/>
</dbReference>
<dbReference type="OrthoDB" id="9797020at2"/>
<dbReference type="InterPro" id="IPR036291">
    <property type="entry name" value="NAD(P)-bd_dom_sf"/>
</dbReference>
<gene>
    <name evidence="4" type="primary">ycdF_1</name>
    <name evidence="4" type="ORF">NCTC10684_03134</name>
</gene>
<dbReference type="CDD" id="cd05233">
    <property type="entry name" value="SDR_c"/>
    <property type="match status" value="1"/>
</dbReference>
<dbReference type="EC" id="1.1.1.47" evidence="4"/>
<dbReference type="InterPro" id="IPR002347">
    <property type="entry name" value="SDR_fam"/>
</dbReference>
<evidence type="ECO:0000259" key="3">
    <source>
        <dbReference type="SMART" id="SM00822"/>
    </source>
</evidence>
<sequence length="267" mass="27929">MSNAPQPAASTFDGRVVIVTGGTKGIGRAIAEGFLGAGATVVVCARTEPDSLPHSNGNRAIFMQCDVRTAQACKELVDRVGEEHGRIDVLVNNAGGSPHVDAATVSPRFSDAIVNLNLMAPVYLSQAVYHWISRLPEGGNIINIASVSGRRPSPGTSVYGAAKAGLLSLTTSLAQEWAPKVRVNAIIVGLIETEKADETYGSHEAQQAIAASVPMKRMGRGDDIARAALYLASPTATFVTGAQLEVHGGGETPLFLDLIKRYAPDAN</sequence>
<dbReference type="FunFam" id="3.40.50.720:FF:000084">
    <property type="entry name" value="Short-chain dehydrogenase reductase"/>
    <property type="match status" value="1"/>
</dbReference>
<dbReference type="PANTHER" id="PTHR43639">
    <property type="entry name" value="OXIDOREDUCTASE, SHORT-CHAIN DEHYDROGENASE/REDUCTASE FAMILY (AFU_ORTHOLOGUE AFUA_5G02870)"/>
    <property type="match status" value="1"/>
</dbReference>
<evidence type="ECO:0000313" key="4">
    <source>
        <dbReference type="EMBL" id="SUU89891.1"/>
    </source>
</evidence>
<keyword evidence="2 4" id="KW-0560">Oxidoreductase</keyword>
<dbReference type="Pfam" id="PF13561">
    <property type="entry name" value="adh_short_C2"/>
    <property type="match status" value="1"/>
</dbReference>
<dbReference type="InterPro" id="IPR020904">
    <property type="entry name" value="Sc_DH/Rdtase_CS"/>
</dbReference>
<dbReference type="NCBIfam" id="NF005559">
    <property type="entry name" value="PRK07231.1"/>
    <property type="match status" value="1"/>
</dbReference>
<dbReference type="NCBIfam" id="NF005893">
    <property type="entry name" value="PRK07856.1"/>
    <property type="match status" value="1"/>
</dbReference>
<accession>A0A380WLV0</accession>
<dbReference type="GO" id="GO:0047936">
    <property type="term" value="F:glucose 1-dehydrogenase [NAD(P)+] activity"/>
    <property type="evidence" value="ECO:0007669"/>
    <property type="project" value="UniProtKB-EC"/>
</dbReference>
<dbReference type="Proteomes" id="UP000254701">
    <property type="component" value="Unassembled WGS sequence"/>
</dbReference>
<evidence type="ECO:0000256" key="2">
    <source>
        <dbReference type="ARBA" id="ARBA00023002"/>
    </source>
</evidence>
<proteinExistence type="inferred from homology"/>
<dbReference type="PRINTS" id="PR00080">
    <property type="entry name" value="SDRFAMILY"/>
</dbReference>